<sequence length="76" mass="8148">MATEIIFPKIGFSMTEGQIAEWTFGEGEEVTEGECLFLLEADKSTNEVEAPASGILRITVPEGETVQVGTIVGTIE</sequence>
<comment type="cofactor">
    <cofactor evidence="1">
        <name>(R)-lipoate</name>
        <dbReference type="ChEBI" id="CHEBI:83088"/>
    </cofactor>
</comment>
<dbReference type="PANTHER" id="PTHR23151:SF90">
    <property type="entry name" value="DIHYDROLIPOYLLYSINE-RESIDUE ACETYLTRANSFERASE COMPONENT OF PYRUVATE DEHYDROGENASE COMPLEX, MITOCHONDRIAL-RELATED"/>
    <property type="match status" value="1"/>
</dbReference>
<dbReference type="PROSITE" id="PS00189">
    <property type="entry name" value="LIPOYL"/>
    <property type="match status" value="1"/>
</dbReference>
<dbReference type="InterPro" id="IPR003016">
    <property type="entry name" value="2-oxoA_DH_lipoyl-BS"/>
</dbReference>
<evidence type="ECO:0000259" key="3">
    <source>
        <dbReference type="PROSITE" id="PS50968"/>
    </source>
</evidence>
<keyword evidence="4" id="KW-0808">Transferase</keyword>
<evidence type="ECO:0000256" key="2">
    <source>
        <dbReference type="ARBA" id="ARBA00022823"/>
    </source>
</evidence>
<dbReference type="Pfam" id="PF00364">
    <property type="entry name" value="Biotin_lipoyl"/>
    <property type="match status" value="1"/>
</dbReference>
<dbReference type="RefSeq" id="WP_148627270.1">
    <property type="nucleotide sequence ID" value="NZ_JALHAT010000024.1"/>
</dbReference>
<organism evidence="4 5">
    <name type="scientific">Novosphingobium mangrovi</name>
    <name type="common">ex Hu et al. 2023</name>
    <dbReference type="NCBI Taxonomy" id="2930094"/>
    <lineage>
        <taxon>Bacteria</taxon>
        <taxon>Pseudomonadati</taxon>
        <taxon>Pseudomonadota</taxon>
        <taxon>Alphaproteobacteria</taxon>
        <taxon>Sphingomonadales</taxon>
        <taxon>Sphingomonadaceae</taxon>
        <taxon>Novosphingobium</taxon>
    </lineage>
</organism>
<dbReference type="InterPro" id="IPR000089">
    <property type="entry name" value="Biotin_lipoyl"/>
</dbReference>
<reference evidence="4" key="1">
    <citation type="submission" date="2022-03" db="EMBL/GenBank/DDBJ databases">
        <title>Identification of a novel bacterium isolated from mangrove sediments.</title>
        <authorList>
            <person name="Pan X."/>
        </authorList>
    </citation>
    <scope>NUCLEOTIDE SEQUENCE</scope>
    <source>
        <strain evidence="4">B2637</strain>
    </source>
</reference>
<dbReference type="SUPFAM" id="SSF51230">
    <property type="entry name" value="Single hybrid motif"/>
    <property type="match status" value="1"/>
</dbReference>
<keyword evidence="5" id="KW-1185">Reference proteome</keyword>
<evidence type="ECO:0000313" key="4">
    <source>
        <dbReference type="EMBL" id="MCJ1961624.1"/>
    </source>
</evidence>
<evidence type="ECO:0000256" key="1">
    <source>
        <dbReference type="ARBA" id="ARBA00001938"/>
    </source>
</evidence>
<keyword evidence="4" id="KW-0012">Acyltransferase</keyword>
<dbReference type="Proteomes" id="UP001162802">
    <property type="component" value="Unassembled WGS sequence"/>
</dbReference>
<dbReference type="EMBL" id="JALHAT010000024">
    <property type="protein sequence ID" value="MCJ1961624.1"/>
    <property type="molecule type" value="Genomic_DNA"/>
</dbReference>
<keyword evidence="2" id="KW-0450">Lipoyl</keyword>
<feature type="domain" description="Lipoyl-binding" evidence="3">
    <location>
        <begin position="2"/>
        <end position="76"/>
    </location>
</feature>
<proteinExistence type="predicted"/>
<comment type="caution">
    <text evidence="4">The sequence shown here is derived from an EMBL/GenBank/DDBJ whole genome shotgun (WGS) entry which is preliminary data.</text>
</comment>
<accession>A0ABT0AEP2</accession>
<name>A0ABT0AEP2_9SPHN</name>
<gene>
    <name evidence="4" type="ORF">MTR65_13095</name>
</gene>
<evidence type="ECO:0000313" key="5">
    <source>
        <dbReference type="Proteomes" id="UP001162802"/>
    </source>
</evidence>
<dbReference type="InterPro" id="IPR045257">
    <property type="entry name" value="E2/Pdx1"/>
</dbReference>
<dbReference type="CDD" id="cd06849">
    <property type="entry name" value="lipoyl_domain"/>
    <property type="match status" value="1"/>
</dbReference>
<dbReference type="PANTHER" id="PTHR23151">
    <property type="entry name" value="DIHYDROLIPOAMIDE ACETYL/SUCCINYL-TRANSFERASE-RELATED"/>
    <property type="match status" value="1"/>
</dbReference>
<dbReference type="PROSITE" id="PS50968">
    <property type="entry name" value="BIOTINYL_LIPOYL"/>
    <property type="match status" value="1"/>
</dbReference>
<dbReference type="Gene3D" id="2.40.50.100">
    <property type="match status" value="1"/>
</dbReference>
<dbReference type="GO" id="GO:0016746">
    <property type="term" value="F:acyltransferase activity"/>
    <property type="evidence" value="ECO:0007669"/>
    <property type="project" value="UniProtKB-KW"/>
</dbReference>
<protein>
    <submittedName>
        <fullName evidence="4">Dihydrolipoamide acyltransferase</fullName>
    </submittedName>
</protein>
<dbReference type="InterPro" id="IPR011053">
    <property type="entry name" value="Single_hybrid_motif"/>
</dbReference>